<evidence type="ECO:0000313" key="2">
    <source>
        <dbReference type="EMBL" id="KFD55311.1"/>
    </source>
</evidence>
<name>A0A085MDL5_9BILA</name>
<organism evidence="2 3">
    <name type="scientific">Trichuris suis</name>
    <name type="common">pig whipworm</name>
    <dbReference type="NCBI Taxonomy" id="68888"/>
    <lineage>
        <taxon>Eukaryota</taxon>
        <taxon>Metazoa</taxon>
        <taxon>Ecdysozoa</taxon>
        <taxon>Nematoda</taxon>
        <taxon>Enoplea</taxon>
        <taxon>Dorylaimia</taxon>
        <taxon>Trichinellida</taxon>
        <taxon>Trichuridae</taxon>
        <taxon>Trichuris</taxon>
    </lineage>
</organism>
<feature type="chain" id="PRO_5001795221" evidence="1">
    <location>
        <begin position="21"/>
        <end position="118"/>
    </location>
</feature>
<evidence type="ECO:0000313" key="3">
    <source>
        <dbReference type="Proteomes" id="UP000030764"/>
    </source>
</evidence>
<keyword evidence="3" id="KW-1185">Reference proteome</keyword>
<dbReference type="EMBL" id="KL363201">
    <property type="protein sequence ID" value="KFD55311.1"/>
    <property type="molecule type" value="Genomic_DNA"/>
</dbReference>
<proteinExistence type="predicted"/>
<keyword evidence="1" id="KW-0732">Signal</keyword>
<dbReference type="AlphaFoldDB" id="A0A085MDL5"/>
<accession>A0A085MDL5</accession>
<evidence type="ECO:0000256" key="1">
    <source>
        <dbReference type="SAM" id="SignalP"/>
    </source>
</evidence>
<gene>
    <name evidence="2" type="ORF">M513_03952</name>
</gene>
<feature type="signal peptide" evidence="1">
    <location>
        <begin position="1"/>
        <end position="20"/>
    </location>
</feature>
<dbReference type="Proteomes" id="UP000030764">
    <property type="component" value="Unassembled WGS sequence"/>
</dbReference>
<reference evidence="2 3" key="1">
    <citation type="journal article" date="2014" name="Nat. Genet.">
        <title>Genome and transcriptome of the porcine whipworm Trichuris suis.</title>
        <authorList>
            <person name="Jex A.R."/>
            <person name="Nejsum P."/>
            <person name="Schwarz E.M."/>
            <person name="Hu L."/>
            <person name="Young N.D."/>
            <person name="Hall R.S."/>
            <person name="Korhonen P.K."/>
            <person name="Liao S."/>
            <person name="Thamsborg S."/>
            <person name="Xia J."/>
            <person name="Xu P."/>
            <person name="Wang S."/>
            <person name="Scheerlinck J.P."/>
            <person name="Hofmann A."/>
            <person name="Sternberg P.W."/>
            <person name="Wang J."/>
            <person name="Gasser R.B."/>
        </authorList>
    </citation>
    <scope>NUCLEOTIDE SEQUENCE [LARGE SCALE GENOMIC DNA]</scope>
    <source>
        <strain evidence="2">DCEP-RM93M</strain>
    </source>
</reference>
<protein>
    <submittedName>
        <fullName evidence="2">Uncharacterized protein</fullName>
    </submittedName>
</protein>
<sequence>MNSLFVCFLILCTLSATTTGQGLITIISKRCTDSVHEKYVAMKQRILEVRPQQDYSFRVLEELCLEKCRKKLDKQYFPIKKYTCCYESCLLKATKALEFSTTKFHDDEDKRLQQTVEK</sequence>